<dbReference type="InterPro" id="IPR019529">
    <property type="entry name" value="Syntaxin-18_N"/>
</dbReference>
<evidence type="ECO:0000256" key="8">
    <source>
        <dbReference type="ARBA" id="ARBA00023136"/>
    </source>
</evidence>
<dbReference type="Pfam" id="PF10496">
    <property type="entry name" value="Syntaxin-18_N"/>
    <property type="match status" value="1"/>
</dbReference>
<comment type="subcellular location">
    <subcellularLocation>
        <location evidence="1">Membrane</location>
        <topology evidence="1">Single-pass type IV membrane protein</topology>
    </subcellularLocation>
</comment>
<sequence>MPSLWISPAVELFLSRHCRRRAGDSPDPPSSVLSSFTTTVGQRRDVVKSPKLANPLLAYPFDLPIKCGGREVFVGLSSWTSKSTEWSSVFSWRFGLRNVPKWMHSLPVDPRRHSDEQDHLRPLNHFCWADLCNWVRCLNGVLGAVHEGNYEEWKCHLWSQAPKFGFSRSFFYNFPSVGTDNNFRLLILILVRSSGREDIEINNHIFITDSYIIEVGANIVEKGMAKFRDRTEDFKDVVRHCAISLEYNESKLAAIMTSFIIQKPRQRSPFIKAALKTLESIGALEEFMLKHQKDYVDMYRTTDQERDNIEHEVTAFIKACQEQLDILKNNINEGDAHSKGWLGSRTDDSNADTIAHKHGVVLILSEKLHSVTSQFDKLRAIRFQDIISKAVPRRKPNQITKPRSANTFAYNGTELREPDNFEHQPVRAQQQLLDDETRALQVELTSLLDAVQETETKMVEMSALNHLMSTHVLQQAQQIEFLYEQAVEATKNVELGNKELSQAIQRNSSSRTFLLLFLQKTYYPSSSYAFAIRLVADATGRNIPDPSSSKLDLQQFNAAFLSSLFDRCSTGRSQIHVLLLPPTSPLNSTLHFCIKNHSFLFFDQNPPPNMKGTSRFFTIGLVASCYLAIAWFKVVPLQTLRSRLQFFKISALSFIFCISVVFGNISLRYLPVSFNQAVGATTPFFTAVFAYLMTLKREAWLTYVTLIPVVTGVIIASGGEPSFHLFGFLICVAATAARALKSVLQGILLSADGEKLNSMNLLLYMAPMAVVFLLPATLVLEDNVIGITRALAIDDIKIIWYLLFNSSLAYFVNLSNFLVTKHTSALTLQVLGNAKGAVAVVVSILIFRNPVSITGMMGYTMTVMGVILYSQAKKRTNKS</sequence>
<evidence type="ECO:0000313" key="12">
    <source>
        <dbReference type="EMBL" id="KAG6578437.1"/>
    </source>
</evidence>
<organism evidence="12 13">
    <name type="scientific">Cucurbita argyrosperma subsp. sororia</name>
    <dbReference type="NCBI Taxonomy" id="37648"/>
    <lineage>
        <taxon>Eukaryota</taxon>
        <taxon>Viridiplantae</taxon>
        <taxon>Streptophyta</taxon>
        <taxon>Embryophyta</taxon>
        <taxon>Tracheophyta</taxon>
        <taxon>Spermatophyta</taxon>
        <taxon>Magnoliopsida</taxon>
        <taxon>eudicotyledons</taxon>
        <taxon>Gunneridae</taxon>
        <taxon>Pentapetalae</taxon>
        <taxon>rosids</taxon>
        <taxon>fabids</taxon>
        <taxon>Cucurbitales</taxon>
        <taxon>Cucurbitaceae</taxon>
        <taxon>Cucurbiteae</taxon>
        <taxon>Cucurbita</taxon>
    </lineage>
</organism>
<dbReference type="EMBL" id="JAGKQH010000015">
    <property type="protein sequence ID" value="KAG6578437.1"/>
    <property type="molecule type" value="Genomic_DNA"/>
</dbReference>
<feature type="transmembrane region" description="Helical" evidence="9">
    <location>
        <begin position="616"/>
        <end position="634"/>
    </location>
</feature>
<feature type="transmembrane region" description="Helical" evidence="9">
    <location>
        <begin position="700"/>
        <end position="717"/>
    </location>
</feature>
<keyword evidence="8 9" id="KW-0472">Membrane</keyword>
<accession>A0AAV6MCD9</accession>
<dbReference type="GO" id="GO:0006890">
    <property type="term" value="P:retrograde vesicle-mediated transport, Golgi to endoplasmic reticulum"/>
    <property type="evidence" value="ECO:0007669"/>
    <property type="project" value="TreeGrafter"/>
</dbReference>
<evidence type="ECO:0000259" key="11">
    <source>
        <dbReference type="Pfam" id="PF10496"/>
    </source>
</evidence>
<feature type="transmembrane region" description="Helical" evidence="9">
    <location>
        <begin position="646"/>
        <end position="667"/>
    </location>
</feature>
<evidence type="ECO:0000256" key="6">
    <source>
        <dbReference type="ARBA" id="ARBA00022989"/>
    </source>
</evidence>
<gene>
    <name evidence="12" type="ORF">SDJN03_22885</name>
</gene>
<protein>
    <submittedName>
        <fullName evidence="12">Sugar phosphate/phosphate translocator</fullName>
    </submittedName>
</protein>
<keyword evidence="7" id="KW-0175">Coiled coil</keyword>
<evidence type="ECO:0000256" key="4">
    <source>
        <dbReference type="ARBA" id="ARBA00022692"/>
    </source>
</evidence>
<evidence type="ECO:0000313" key="13">
    <source>
        <dbReference type="Proteomes" id="UP000685013"/>
    </source>
</evidence>
<name>A0AAV6MCD9_9ROSI</name>
<feature type="transmembrane region" description="Helical" evidence="9">
    <location>
        <begin position="673"/>
        <end position="693"/>
    </location>
</feature>
<keyword evidence="13" id="KW-1185">Reference proteome</keyword>
<dbReference type="PANTHER" id="PTHR15959:SF0">
    <property type="entry name" value="SYNTAXIN-18"/>
    <property type="match status" value="1"/>
</dbReference>
<dbReference type="Pfam" id="PF03151">
    <property type="entry name" value="TPT"/>
    <property type="match status" value="1"/>
</dbReference>
<dbReference type="GO" id="GO:0031201">
    <property type="term" value="C:SNARE complex"/>
    <property type="evidence" value="ECO:0007669"/>
    <property type="project" value="TreeGrafter"/>
</dbReference>
<evidence type="ECO:0000256" key="1">
    <source>
        <dbReference type="ARBA" id="ARBA00004211"/>
    </source>
</evidence>
<feature type="transmembrane region" description="Helical" evidence="9">
    <location>
        <begin position="723"/>
        <end position="740"/>
    </location>
</feature>
<feature type="transmembrane region" description="Helical" evidence="9">
    <location>
        <begin position="853"/>
        <end position="870"/>
    </location>
</feature>
<keyword evidence="3" id="KW-0813">Transport</keyword>
<feature type="transmembrane region" description="Helical" evidence="9">
    <location>
        <begin position="826"/>
        <end position="847"/>
    </location>
</feature>
<keyword evidence="5" id="KW-0653">Protein transport</keyword>
<evidence type="ECO:0000256" key="5">
    <source>
        <dbReference type="ARBA" id="ARBA00022927"/>
    </source>
</evidence>
<keyword evidence="4 9" id="KW-0812">Transmembrane</keyword>
<evidence type="ECO:0000256" key="7">
    <source>
        <dbReference type="ARBA" id="ARBA00023054"/>
    </source>
</evidence>
<dbReference type="Proteomes" id="UP000685013">
    <property type="component" value="Chromosome 15"/>
</dbReference>
<dbReference type="GO" id="GO:0005783">
    <property type="term" value="C:endoplasmic reticulum"/>
    <property type="evidence" value="ECO:0007669"/>
    <property type="project" value="TreeGrafter"/>
</dbReference>
<keyword evidence="6 9" id="KW-1133">Transmembrane helix</keyword>
<feature type="non-terminal residue" evidence="12">
    <location>
        <position position="1"/>
    </location>
</feature>
<proteinExistence type="inferred from homology"/>
<feature type="transmembrane region" description="Helical" evidence="9">
    <location>
        <begin position="761"/>
        <end position="778"/>
    </location>
</feature>
<dbReference type="AlphaFoldDB" id="A0AAV6MCD9"/>
<comment type="similarity">
    <text evidence="2">Belongs to the syntaxin family.</text>
</comment>
<evidence type="ECO:0000259" key="10">
    <source>
        <dbReference type="Pfam" id="PF03151"/>
    </source>
</evidence>
<evidence type="ECO:0000256" key="9">
    <source>
        <dbReference type="SAM" id="Phobius"/>
    </source>
</evidence>
<dbReference type="GO" id="GO:0015031">
    <property type="term" value="P:protein transport"/>
    <property type="evidence" value="ECO:0007669"/>
    <property type="project" value="UniProtKB-KW"/>
</dbReference>
<dbReference type="InterPro" id="IPR004853">
    <property type="entry name" value="Sugar_P_trans_dom"/>
</dbReference>
<dbReference type="FunFam" id="1.20.5.110:FF:000039">
    <property type="entry name" value="Syntaxin-81 like"/>
    <property type="match status" value="1"/>
</dbReference>
<feature type="domain" description="Sugar phosphate transporter" evidence="10">
    <location>
        <begin position="622"/>
        <end position="870"/>
    </location>
</feature>
<comment type="caution">
    <text evidence="12">The sequence shown here is derived from an EMBL/GenBank/DDBJ whole genome shotgun (WGS) entry which is preliminary data.</text>
</comment>
<dbReference type="PANTHER" id="PTHR15959">
    <property type="entry name" value="SYNTAXIN-18"/>
    <property type="match status" value="1"/>
</dbReference>
<feature type="transmembrane region" description="Helical" evidence="9">
    <location>
        <begin position="798"/>
        <end position="819"/>
    </location>
</feature>
<evidence type="ECO:0000256" key="3">
    <source>
        <dbReference type="ARBA" id="ARBA00022448"/>
    </source>
</evidence>
<reference evidence="12 13" key="1">
    <citation type="journal article" date="2021" name="Hortic Res">
        <title>The domestication of Cucurbita argyrosperma as revealed by the genome of its wild relative.</title>
        <authorList>
            <person name="Barrera-Redondo J."/>
            <person name="Sanchez-de la Vega G."/>
            <person name="Aguirre-Liguori J.A."/>
            <person name="Castellanos-Morales G."/>
            <person name="Gutierrez-Guerrero Y.T."/>
            <person name="Aguirre-Dugua X."/>
            <person name="Aguirre-Planter E."/>
            <person name="Tenaillon M.I."/>
            <person name="Lira-Saade R."/>
            <person name="Eguiarte L.E."/>
        </authorList>
    </citation>
    <scope>NUCLEOTIDE SEQUENCE [LARGE SCALE GENOMIC DNA]</scope>
    <source>
        <strain evidence="12">JBR-2021</strain>
    </source>
</reference>
<feature type="domain" description="SNARE-complex protein Syntaxin-18 N-terminal" evidence="11">
    <location>
        <begin position="228"/>
        <end position="309"/>
    </location>
</feature>
<evidence type="ECO:0000256" key="2">
    <source>
        <dbReference type="ARBA" id="ARBA00009063"/>
    </source>
</evidence>